<dbReference type="PANTHER" id="PTHR43293">
    <property type="entry name" value="ACETATE COA-TRANSFERASE YDIF"/>
    <property type="match status" value="1"/>
</dbReference>
<dbReference type="EMBL" id="FQUP01000006">
    <property type="protein sequence ID" value="SHG65837.1"/>
    <property type="molecule type" value="Genomic_DNA"/>
</dbReference>
<proteinExistence type="inferred from homology"/>
<comment type="catalytic activity">
    <reaction evidence="3">
        <text>an acyl-CoA + acetate = a carboxylate + acetyl-CoA</text>
        <dbReference type="Rhea" id="RHEA:13381"/>
        <dbReference type="ChEBI" id="CHEBI:29067"/>
        <dbReference type="ChEBI" id="CHEBI:30089"/>
        <dbReference type="ChEBI" id="CHEBI:57288"/>
        <dbReference type="ChEBI" id="CHEBI:58342"/>
        <dbReference type="EC" id="2.8.3.8"/>
    </reaction>
</comment>
<dbReference type="SMART" id="SM00882">
    <property type="entry name" value="CoA_trans"/>
    <property type="match status" value="1"/>
</dbReference>
<evidence type="ECO:0000313" key="5">
    <source>
        <dbReference type="EMBL" id="SHG65837.1"/>
    </source>
</evidence>
<reference evidence="5 6" key="1">
    <citation type="submission" date="2016-11" db="EMBL/GenBank/DDBJ databases">
        <authorList>
            <person name="Jaros S."/>
            <person name="Januszkiewicz K."/>
            <person name="Wedrychowicz H."/>
        </authorList>
    </citation>
    <scope>NUCLEOTIDE SEQUENCE [LARGE SCALE GENOMIC DNA]</scope>
    <source>
        <strain evidence="5 6">DSM 19436</strain>
    </source>
</reference>
<dbReference type="InterPro" id="IPR014388">
    <property type="entry name" value="3-oxoacid_CoA-transferase"/>
</dbReference>
<dbReference type="Proteomes" id="UP000184485">
    <property type="component" value="Unassembled WGS sequence"/>
</dbReference>
<dbReference type="AlphaFoldDB" id="A0A1M5LLB9"/>
<dbReference type="PIRSF" id="PIRSF000858">
    <property type="entry name" value="SCOT-t"/>
    <property type="match status" value="1"/>
</dbReference>
<keyword evidence="2 3" id="KW-0808">Transferase</keyword>
<dbReference type="RefSeq" id="WP_073057894.1">
    <property type="nucleotide sequence ID" value="NZ_FQUP01000006.1"/>
</dbReference>
<dbReference type="Gene3D" id="3.40.1080.10">
    <property type="entry name" value="Glutaconate Coenzyme A-transferase"/>
    <property type="match status" value="2"/>
</dbReference>
<dbReference type="InterPro" id="IPR037171">
    <property type="entry name" value="NagB/RpiA_transferase-like"/>
</dbReference>
<name>A0A1M5LLB9_9HYPH</name>
<comment type="function">
    <text evidence="3">CoA transferase having broad substrate specificity for short-chain acyl-CoA thioesters with the activity decreasing when the length of the carboxylic acid chain exceeds four carbons.</text>
</comment>
<organism evidence="5 6">
    <name type="scientific">Kaistia soli DSM 19436</name>
    <dbReference type="NCBI Taxonomy" id="1122133"/>
    <lineage>
        <taxon>Bacteria</taxon>
        <taxon>Pseudomonadati</taxon>
        <taxon>Pseudomonadota</taxon>
        <taxon>Alphaproteobacteria</taxon>
        <taxon>Hyphomicrobiales</taxon>
        <taxon>Kaistiaceae</taxon>
        <taxon>Kaistia</taxon>
    </lineage>
</organism>
<dbReference type="STRING" id="1122133.SAMN02745157_4631"/>
<sequence length="530" mass="56309">MASKVITASEAAALIKDDAVVTVSSASALGCPDATLAAIGAQFDATGHPKNLTMLHPIAAGDMYGVKGIDHVAKPGLLGRILAGSYPSGPSTAEPPAIWKMVGDNAIPAYNIPSGILFDMHREAAAKRPGVITKVGLDTFADPRRHGCAMNAAAEAAPVVEVLDFRGEEWLFFPCIVPDVAIIRATTADERGNLTFEHEGAYLGPLDQAMAVRNNGGIVIAQVKRLTRAGTMKPLAVHVPGILVDHVVVAPDQWQTCQTAYEPAISGEISRPLESFDIPAFDIAKVIARRVALELKAGWAVNIGFGISANVPRILIEEGRHGDVTWVIEQGAVGGVPLLDFQFGCASNAEAIVPSPQQFVYFQGGGFDCSLLSFLQIDASGSVNVSRLSARPHVTAGAGGFVDITARAKRIIFSGYFNAGAKFAIENGTVEIVKEGKVKKLVPEVEHVSFSGRRAVAQGQEILYVTERCVMRLTPAGVEVIEIAPGFDLERDILGQAEFPLRVANDLKRTPDRLYHPAKIGLALEEAHHG</sequence>
<feature type="active site" description="5-glutamyl coenzyme A thioester intermediate" evidence="4">
    <location>
        <position position="329"/>
    </location>
</feature>
<gene>
    <name evidence="5" type="ORF">SAMN02745157_4631</name>
</gene>
<dbReference type="SUPFAM" id="SSF100950">
    <property type="entry name" value="NagB/RpiA/CoA transferase-like"/>
    <property type="match status" value="2"/>
</dbReference>
<keyword evidence="6" id="KW-1185">Reference proteome</keyword>
<dbReference type="OrthoDB" id="9805230at2"/>
<dbReference type="InterPro" id="IPR004165">
    <property type="entry name" value="CoA_trans_fam_I"/>
</dbReference>
<evidence type="ECO:0000313" key="6">
    <source>
        <dbReference type="Proteomes" id="UP000184485"/>
    </source>
</evidence>
<dbReference type="Pfam" id="PF01144">
    <property type="entry name" value="CoA_trans"/>
    <property type="match status" value="1"/>
</dbReference>
<evidence type="ECO:0000256" key="3">
    <source>
        <dbReference type="PIRNR" id="PIRNR000858"/>
    </source>
</evidence>
<dbReference type="GO" id="GO:0008775">
    <property type="term" value="F:acetate CoA-transferase activity"/>
    <property type="evidence" value="ECO:0007669"/>
    <property type="project" value="UniProtKB-EC"/>
</dbReference>
<protein>
    <recommendedName>
        <fullName evidence="3">Acetate CoA-transferase YdiF</fullName>
        <ecNumber evidence="3">2.8.3.8</ecNumber>
    </recommendedName>
</protein>
<dbReference type="PROSITE" id="PS51257">
    <property type="entry name" value="PROKAR_LIPOPROTEIN"/>
    <property type="match status" value="1"/>
</dbReference>
<dbReference type="EC" id="2.8.3.8" evidence="3"/>
<evidence type="ECO:0000256" key="4">
    <source>
        <dbReference type="PIRSR" id="PIRSR000858-1"/>
    </source>
</evidence>
<evidence type="ECO:0000256" key="1">
    <source>
        <dbReference type="ARBA" id="ARBA00007154"/>
    </source>
</evidence>
<comment type="similarity">
    <text evidence="1 3">Belongs to the 3-oxoacid CoA-transferase family.</text>
</comment>
<accession>A0A1M5LLB9</accession>
<dbReference type="GO" id="GO:0046952">
    <property type="term" value="P:ketone body catabolic process"/>
    <property type="evidence" value="ECO:0007669"/>
    <property type="project" value="InterPro"/>
</dbReference>
<evidence type="ECO:0000256" key="2">
    <source>
        <dbReference type="ARBA" id="ARBA00022679"/>
    </source>
</evidence>
<dbReference type="PANTHER" id="PTHR43293:SF1">
    <property type="entry name" value="ACETATE COA-TRANSFERASE YDIF"/>
    <property type="match status" value="1"/>
</dbReference>